<dbReference type="Proteomes" id="UP000256514">
    <property type="component" value="Unassembled WGS sequence"/>
</dbReference>
<evidence type="ECO:0000256" key="2">
    <source>
        <dbReference type="ARBA" id="ARBA00023012"/>
    </source>
</evidence>
<dbReference type="InterPro" id="IPR011006">
    <property type="entry name" value="CheY-like_superfamily"/>
</dbReference>
<dbReference type="CDD" id="cd00383">
    <property type="entry name" value="trans_reg_C"/>
    <property type="match status" value="1"/>
</dbReference>
<dbReference type="GO" id="GO:0032993">
    <property type="term" value="C:protein-DNA complex"/>
    <property type="evidence" value="ECO:0007669"/>
    <property type="project" value="TreeGrafter"/>
</dbReference>
<comment type="caution">
    <text evidence="8">The sequence shown here is derived from an EMBL/GenBank/DDBJ whole genome shotgun (WGS) entry which is preliminary data.</text>
</comment>
<evidence type="ECO:0000313" key="8">
    <source>
        <dbReference type="EMBL" id="RDU68053.1"/>
    </source>
</evidence>
<name>A0A3D8ISP8_9HELI</name>
<keyword evidence="2" id="KW-0902">Two-component regulatory system</keyword>
<dbReference type="SUPFAM" id="SSF52172">
    <property type="entry name" value="CheY-like"/>
    <property type="match status" value="1"/>
</dbReference>
<feature type="DNA-binding region" description="OmpR/PhoB-type" evidence="5">
    <location>
        <begin position="122"/>
        <end position="216"/>
    </location>
</feature>
<dbReference type="InterPro" id="IPR036388">
    <property type="entry name" value="WH-like_DNA-bd_sf"/>
</dbReference>
<dbReference type="PANTHER" id="PTHR48111">
    <property type="entry name" value="REGULATOR OF RPOS"/>
    <property type="match status" value="1"/>
</dbReference>
<dbReference type="Pfam" id="PF00486">
    <property type="entry name" value="Trans_reg_C"/>
    <property type="match status" value="1"/>
</dbReference>
<feature type="modified residue" description="4-aspartylphosphate" evidence="4">
    <location>
        <position position="50"/>
    </location>
</feature>
<dbReference type="GO" id="GO:0000156">
    <property type="term" value="F:phosphorelay response regulator activity"/>
    <property type="evidence" value="ECO:0007669"/>
    <property type="project" value="TreeGrafter"/>
</dbReference>
<keyword evidence="9" id="KW-1185">Reference proteome</keyword>
<dbReference type="PANTHER" id="PTHR48111:SF40">
    <property type="entry name" value="PHOSPHATE REGULON TRANSCRIPTIONAL REGULATORY PROTEIN PHOB"/>
    <property type="match status" value="1"/>
</dbReference>
<dbReference type="RefSeq" id="WP_115570848.1">
    <property type="nucleotide sequence ID" value="NZ_NXLT01000002.1"/>
</dbReference>
<feature type="domain" description="OmpR/PhoB-type" evidence="7">
    <location>
        <begin position="122"/>
        <end position="216"/>
    </location>
</feature>
<dbReference type="SMART" id="SM00862">
    <property type="entry name" value="Trans_reg_C"/>
    <property type="match status" value="1"/>
</dbReference>
<dbReference type="Gene3D" id="1.10.10.10">
    <property type="entry name" value="Winged helix-like DNA-binding domain superfamily/Winged helix DNA-binding domain"/>
    <property type="match status" value="1"/>
</dbReference>
<dbReference type="Gene3D" id="6.10.250.690">
    <property type="match status" value="1"/>
</dbReference>
<dbReference type="InterPro" id="IPR001867">
    <property type="entry name" value="OmpR/PhoB-type_DNA-bd"/>
</dbReference>
<dbReference type="GO" id="GO:0005829">
    <property type="term" value="C:cytosol"/>
    <property type="evidence" value="ECO:0007669"/>
    <property type="project" value="TreeGrafter"/>
</dbReference>
<keyword evidence="1 4" id="KW-0597">Phosphoprotein</keyword>
<dbReference type="AlphaFoldDB" id="A0A3D8ISP8"/>
<evidence type="ECO:0000256" key="5">
    <source>
        <dbReference type="PROSITE-ProRule" id="PRU01091"/>
    </source>
</evidence>
<dbReference type="Gene3D" id="3.40.50.2300">
    <property type="match status" value="1"/>
</dbReference>
<dbReference type="OrthoDB" id="368799at2"/>
<proteinExistence type="predicted"/>
<keyword evidence="3 5" id="KW-0238">DNA-binding</keyword>
<evidence type="ECO:0000313" key="9">
    <source>
        <dbReference type="Proteomes" id="UP000256514"/>
    </source>
</evidence>
<evidence type="ECO:0000256" key="4">
    <source>
        <dbReference type="PROSITE-ProRule" id="PRU00169"/>
    </source>
</evidence>
<organism evidence="8 9">
    <name type="scientific">Helicobacter equorum</name>
    <dbReference type="NCBI Taxonomy" id="361872"/>
    <lineage>
        <taxon>Bacteria</taxon>
        <taxon>Pseudomonadati</taxon>
        <taxon>Campylobacterota</taxon>
        <taxon>Epsilonproteobacteria</taxon>
        <taxon>Campylobacterales</taxon>
        <taxon>Helicobacteraceae</taxon>
        <taxon>Helicobacter</taxon>
    </lineage>
</organism>
<dbReference type="GO" id="GO:0006355">
    <property type="term" value="P:regulation of DNA-templated transcription"/>
    <property type="evidence" value="ECO:0007669"/>
    <property type="project" value="InterPro"/>
</dbReference>
<dbReference type="GO" id="GO:0000976">
    <property type="term" value="F:transcription cis-regulatory region binding"/>
    <property type="evidence" value="ECO:0007669"/>
    <property type="project" value="TreeGrafter"/>
</dbReference>
<dbReference type="InterPro" id="IPR001789">
    <property type="entry name" value="Sig_transdc_resp-reg_receiver"/>
</dbReference>
<dbReference type="PROSITE" id="PS51755">
    <property type="entry name" value="OMPR_PHOB"/>
    <property type="match status" value="1"/>
</dbReference>
<dbReference type="Pfam" id="PF00072">
    <property type="entry name" value="Response_reg"/>
    <property type="match status" value="1"/>
</dbReference>
<feature type="domain" description="Response regulatory" evidence="6">
    <location>
        <begin position="3"/>
        <end position="115"/>
    </location>
</feature>
<evidence type="ECO:0000256" key="1">
    <source>
        <dbReference type="ARBA" id="ARBA00022553"/>
    </source>
</evidence>
<dbReference type="EMBL" id="NXLT01000002">
    <property type="protein sequence ID" value="RDU68053.1"/>
    <property type="molecule type" value="Genomic_DNA"/>
</dbReference>
<accession>A0A3D8ISP8</accession>
<dbReference type="PROSITE" id="PS50110">
    <property type="entry name" value="RESPONSE_REGULATORY"/>
    <property type="match status" value="1"/>
</dbReference>
<evidence type="ECO:0000259" key="6">
    <source>
        <dbReference type="PROSITE" id="PS50110"/>
    </source>
</evidence>
<protein>
    <submittedName>
        <fullName evidence="8">DNA-binding response regulator</fullName>
    </submittedName>
</protein>
<reference evidence="8 9" key="1">
    <citation type="submission" date="2018-04" db="EMBL/GenBank/DDBJ databases">
        <title>Novel Campyloabacter and Helicobacter Species and Strains.</title>
        <authorList>
            <person name="Mannion A.J."/>
            <person name="Shen Z."/>
            <person name="Fox J.G."/>
        </authorList>
    </citation>
    <scope>NUCLEOTIDE SEQUENCE [LARGE SCALE GENOMIC DNA]</scope>
    <source>
        <strain evidence="8 9">MIT 12-6600</strain>
    </source>
</reference>
<sequence length="216" mass="24594">MTKIIIIDNEKDVLKLLKHHFKAEDYEVTCFKSCTGILKECQNADLLLIDIDLIAENGLDFIKNIREEGIEIGIIVISAKCEQSDKINGFLSGADDYIAKPFDIIELKARIKAVLRRIQGIKNELNFKNIYMDLSQNKVRVKKKNIKLSALEFRILAHFLSNKKRLIERYELASEVWGDDSVKDKAINIAISRLKRKLGKSGKALDAVRGQGYILC</sequence>
<evidence type="ECO:0000256" key="3">
    <source>
        <dbReference type="ARBA" id="ARBA00023125"/>
    </source>
</evidence>
<gene>
    <name evidence="8" type="ORF">CQA54_03860</name>
</gene>
<dbReference type="InterPro" id="IPR039420">
    <property type="entry name" value="WalR-like"/>
</dbReference>
<dbReference type="SMART" id="SM00448">
    <property type="entry name" value="REC"/>
    <property type="match status" value="1"/>
</dbReference>
<evidence type="ECO:0000259" key="7">
    <source>
        <dbReference type="PROSITE" id="PS51755"/>
    </source>
</evidence>